<keyword evidence="2" id="KW-0964">Secreted</keyword>
<proteinExistence type="predicted"/>
<dbReference type="InterPro" id="IPR036772">
    <property type="entry name" value="SRCR-like_dom_sf"/>
</dbReference>
<keyword evidence="3 8" id="KW-0732">Signal</keyword>
<dbReference type="AlphaFoldDB" id="A0A672H2D2"/>
<feature type="chain" id="PRO_5025592487" description="SRCR domain-containing protein" evidence="8">
    <location>
        <begin position="21"/>
        <end position="188"/>
    </location>
</feature>
<comment type="subcellular location">
    <subcellularLocation>
        <location evidence="1">Secreted</location>
    </subcellularLocation>
</comment>
<accession>A0A672H2D2</accession>
<dbReference type="SUPFAM" id="SSF56487">
    <property type="entry name" value="SRCR-like"/>
    <property type="match status" value="1"/>
</dbReference>
<evidence type="ECO:0000256" key="5">
    <source>
        <dbReference type="ARBA" id="ARBA00023157"/>
    </source>
</evidence>
<evidence type="ECO:0000256" key="3">
    <source>
        <dbReference type="ARBA" id="ARBA00022729"/>
    </source>
</evidence>
<evidence type="ECO:0000259" key="9">
    <source>
        <dbReference type="PROSITE" id="PS50287"/>
    </source>
</evidence>
<reference evidence="10" key="1">
    <citation type="submission" date="2019-06" db="EMBL/GenBank/DDBJ databases">
        <authorList>
            <consortium name="Wellcome Sanger Institute Data Sharing"/>
        </authorList>
    </citation>
    <scope>NUCLEOTIDE SEQUENCE [LARGE SCALE GENOMIC DNA]</scope>
</reference>
<organism evidence="10 11">
    <name type="scientific">Salarias fasciatus</name>
    <name type="common">Jewelled blenny</name>
    <name type="synonym">Blennius fasciatus</name>
    <dbReference type="NCBI Taxonomy" id="181472"/>
    <lineage>
        <taxon>Eukaryota</taxon>
        <taxon>Metazoa</taxon>
        <taxon>Chordata</taxon>
        <taxon>Craniata</taxon>
        <taxon>Vertebrata</taxon>
        <taxon>Euteleostomi</taxon>
        <taxon>Actinopterygii</taxon>
        <taxon>Neopterygii</taxon>
        <taxon>Teleostei</taxon>
        <taxon>Neoteleostei</taxon>
        <taxon>Acanthomorphata</taxon>
        <taxon>Ovalentaria</taxon>
        <taxon>Blenniimorphae</taxon>
        <taxon>Blenniiformes</taxon>
        <taxon>Blennioidei</taxon>
        <taxon>Blenniidae</taxon>
        <taxon>Salariinae</taxon>
        <taxon>Salarias</taxon>
    </lineage>
</organism>
<reference evidence="10" key="2">
    <citation type="submission" date="2025-08" db="UniProtKB">
        <authorList>
            <consortium name="Ensembl"/>
        </authorList>
    </citation>
    <scope>IDENTIFICATION</scope>
</reference>
<evidence type="ECO:0000256" key="6">
    <source>
        <dbReference type="ARBA" id="ARBA00023180"/>
    </source>
</evidence>
<dbReference type="PANTHER" id="PTHR19331">
    <property type="entry name" value="SCAVENGER RECEPTOR DOMAIN-CONTAINING"/>
    <property type="match status" value="1"/>
</dbReference>
<name>A0A672H2D2_SALFA</name>
<feature type="disulfide bond" evidence="7">
    <location>
        <begin position="40"/>
        <end position="104"/>
    </location>
</feature>
<reference evidence="10" key="3">
    <citation type="submission" date="2025-09" db="UniProtKB">
        <authorList>
            <consortium name="Ensembl"/>
        </authorList>
    </citation>
    <scope>IDENTIFICATION</scope>
</reference>
<keyword evidence="6" id="KW-0325">Glycoprotein</keyword>
<dbReference type="PROSITE" id="PS50287">
    <property type="entry name" value="SRCR_2"/>
    <property type="match status" value="1"/>
</dbReference>
<dbReference type="Gene3D" id="3.10.250.10">
    <property type="entry name" value="SRCR-like domain"/>
    <property type="match status" value="1"/>
</dbReference>
<sequence length="188" mass="20721">GTRPMLWWIGAITQVRLVNSSSRCSGRVEVLVNGQWGTVCDDSWDIIDAHVVCRQLGCGNATSSPVEASFGFGVGPIWLDEVECSGGESSLADCSHSGVENHDCDHWEDAGVICEGIALLEIHTECCVHDGFTLLKSLSHKITILKHPFRNMRWPGQRKHYKQNVFISFQNKVLAISNLFTGGCTFQT</sequence>
<evidence type="ECO:0000256" key="8">
    <source>
        <dbReference type="SAM" id="SignalP"/>
    </source>
</evidence>
<dbReference type="OMA" id="LEIHTEC"/>
<evidence type="ECO:0000256" key="4">
    <source>
        <dbReference type="ARBA" id="ARBA00022737"/>
    </source>
</evidence>
<protein>
    <recommendedName>
        <fullName evidence="9">SRCR domain-containing protein</fullName>
    </recommendedName>
</protein>
<keyword evidence="4" id="KW-0677">Repeat</keyword>
<dbReference type="PRINTS" id="PR00258">
    <property type="entry name" value="SPERACTRCPTR"/>
</dbReference>
<dbReference type="InterPro" id="IPR001190">
    <property type="entry name" value="SRCR"/>
</dbReference>
<dbReference type="Proteomes" id="UP000472267">
    <property type="component" value="Chromosome 5"/>
</dbReference>
<evidence type="ECO:0000256" key="1">
    <source>
        <dbReference type="ARBA" id="ARBA00004613"/>
    </source>
</evidence>
<evidence type="ECO:0000256" key="7">
    <source>
        <dbReference type="PROSITE-ProRule" id="PRU00196"/>
    </source>
</evidence>
<evidence type="ECO:0000313" key="10">
    <source>
        <dbReference type="Ensembl" id="ENSSFAP00005020304.1"/>
    </source>
</evidence>
<dbReference type="GO" id="GO:0016020">
    <property type="term" value="C:membrane"/>
    <property type="evidence" value="ECO:0007669"/>
    <property type="project" value="InterPro"/>
</dbReference>
<dbReference type="Ensembl" id="ENSSFAT00005021101.1">
    <property type="protein sequence ID" value="ENSSFAP00005020304.1"/>
    <property type="gene ID" value="ENSSFAG00005010567.1"/>
</dbReference>
<feature type="disulfide bond" evidence="7">
    <location>
        <begin position="84"/>
        <end position="94"/>
    </location>
</feature>
<feature type="signal peptide" evidence="8">
    <location>
        <begin position="1"/>
        <end position="20"/>
    </location>
</feature>
<dbReference type="FunFam" id="3.10.250.10:FF:000006">
    <property type="entry name" value="neurotrypsin isoform X2"/>
    <property type="match status" value="1"/>
</dbReference>
<keyword evidence="11" id="KW-1185">Reference proteome</keyword>
<evidence type="ECO:0000313" key="11">
    <source>
        <dbReference type="Proteomes" id="UP000472267"/>
    </source>
</evidence>
<dbReference type="Pfam" id="PF00530">
    <property type="entry name" value="SRCR"/>
    <property type="match status" value="1"/>
</dbReference>
<feature type="disulfide bond" evidence="7">
    <location>
        <begin position="53"/>
        <end position="114"/>
    </location>
</feature>
<dbReference type="PANTHER" id="PTHR19331:SF22">
    <property type="entry name" value="DELETED IN MALIGNANT BRAIN TUMORS 1 PROTEIN"/>
    <property type="match status" value="1"/>
</dbReference>
<keyword evidence="5 7" id="KW-1015">Disulfide bond</keyword>
<dbReference type="InParanoid" id="A0A672H2D2"/>
<feature type="domain" description="SRCR" evidence="9">
    <location>
        <begin position="15"/>
        <end position="115"/>
    </location>
</feature>
<dbReference type="SMART" id="SM00202">
    <property type="entry name" value="SR"/>
    <property type="match status" value="1"/>
</dbReference>
<evidence type="ECO:0000256" key="2">
    <source>
        <dbReference type="ARBA" id="ARBA00022525"/>
    </source>
</evidence>